<dbReference type="RefSeq" id="WP_089079379.1">
    <property type="nucleotide sequence ID" value="NZ_VFPJ01000001.1"/>
</dbReference>
<reference evidence="1 2" key="1">
    <citation type="submission" date="2019-06" db="EMBL/GenBank/DDBJ databases">
        <title>Genomic Encyclopedia of Archaeal and Bacterial Type Strains, Phase II (KMG-II): from individual species to whole genera.</title>
        <authorList>
            <person name="Goeker M."/>
        </authorList>
    </citation>
    <scope>NUCLEOTIDE SEQUENCE [LARGE SCALE GENOMIC DNA]</scope>
    <source>
        <strain evidence="1 2">DSM 24789</strain>
    </source>
</reference>
<evidence type="ECO:0000313" key="1">
    <source>
        <dbReference type="EMBL" id="TQM41810.1"/>
    </source>
</evidence>
<protein>
    <submittedName>
        <fullName evidence="1">Uncharacterized protein</fullName>
    </submittedName>
</protein>
<comment type="caution">
    <text evidence="1">The sequence shown here is derived from an EMBL/GenBank/DDBJ whole genome shotgun (WGS) entry which is preliminary data.</text>
</comment>
<evidence type="ECO:0000313" key="2">
    <source>
        <dbReference type="Proteomes" id="UP000320773"/>
    </source>
</evidence>
<proteinExistence type="predicted"/>
<name>A0A543G6W2_9FLAO</name>
<accession>A0A543G6W2</accession>
<gene>
    <name evidence="1" type="ORF">BC670_2820</name>
</gene>
<organism evidence="1 2">
    <name type="scientific">Flavobacterium branchiophilum</name>
    <dbReference type="NCBI Taxonomy" id="55197"/>
    <lineage>
        <taxon>Bacteria</taxon>
        <taxon>Pseudomonadati</taxon>
        <taxon>Bacteroidota</taxon>
        <taxon>Flavobacteriia</taxon>
        <taxon>Flavobacteriales</taxon>
        <taxon>Flavobacteriaceae</taxon>
        <taxon>Flavobacterium</taxon>
    </lineage>
</organism>
<dbReference type="EMBL" id="VFPJ01000001">
    <property type="protein sequence ID" value="TQM41810.1"/>
    <property type="molecule type" value="Genomic_DNA"/>
</dbReference>
<dbReference type="AlphaFoldDB" id="A0A543G6W2"/>
<sequence>MYTDLEDKLTKKYYQEIVEKALIQAKEEYDFSPNTPMNASFYNQLVDIKKCVIDNNEVYTKEEAYKKYPIAIMVTKNFIGEEANTDYANMLKDIVWGISLYPKMIEGDDPKPDKPRGGWSVFD</sequence>
<dbReference type="Proteomes" id="UP000320773">
    <property type="component" value="Unassembled WGS sequence"/>
</dbReference>